<evidence type="ECO:0000256" key="4">
    <source>
        <dbReference type="ARBA" id="ARBA00022490"/>
    </source>
</evidence>
<dbReference type="PANTHER" id="PTHR38103">
    <property type="entry name" value="RECOMBINATION-ASSOCIATED PROTEIN RDGC"/>
    <property type="match status" value="1"/>
</dbReference>
<accession>A0A495WPT8</accession>
<dbReference type="OrthoDB" id="5290530at2"/>
<keyword evidence="8" id="KW-1185">Reference proteome</keyword>
<dbReference type="Pfam" id="PF04381">
    <property type="entry name" value="RdgC"/>
    <property type="match status" value="1"/>
</dbReference>
<reference evidence="7 8" key="1">
    <citation type="submission" date="2018-10" db="EMBL/GenBank/DDBJ databases">
        <title>Genomic Encyclopedia of Type Strains, Phase IV (KMG-IV): sequencing the most valuable type-strain genomes for metagenomic binning, comparative biology and taxonomic classification.</title>
        <authorList>
            <person name="Goeker M."/>
        </authorList>
    </citation>
    <scope>NUCLEOTIDE SEQUENCE [LARGE SCALE GENOMIC DNA]</scope>
    <source>
        <strain evidence="7 8">DSM 23841</strain>
    </source>
</reference>
<dbReference type="AlphaFoldDB" id="A0A495WPT8"/>
<comment type="caution">
    <text evidence="7">The sequence shown here is derived from an EMBL/GenBank/DDBJ whole genome shotgun (WGS) entry which is preliminary data.</text>
</comment>
<evidence type="ECO:0000256" key="1">
    <source>
        <dbReference type="ARBA" id="ARBA00004453"/>
    </source>
</evidence>
<dbReference type="EMBL" id="RBXP01000001">
    <property type="protein sequence ID" value="RKT63054.1"/>
    <property type="molecule type" value="Genomic_DNA"/>
</dbReference>
<dbReference type="NCBIfam" id="NF001464">
    <property type="entry name" value="PRK00321.1-5"/>
    <property type="match status" value="1"/>
</dbReference>
<comment type="function">
    <text evidence="6">May be involved in recombination.</text>
</comment>
<dbReference type="PANTHER" id="PTHR38103:SF1">
    <property type="entry name" value="RECOMBINATION-ASSOCIATED PROTEIN RDGC"/>
    <property type="match status" value="1"/>
</dbReference>
<gene>
    <name evidence="6" type="primary">rdgC</name>
    <name evidence="7" type="ORF">DFR40_0103</name>
</gene>
<dbReference type="RefSeq" id="WP_121456536.1">
    <property type="nucleotide sequence ID" value="NZ_RBXP01000001.1"/>
</dbReference>
<proteinExistence type="inferred from homology"/>
<sequence>MWFKNLQIYRLPTPWAIDLAKLDEQLARGEFTRCPSNQPMSRGWVSPRKDGALIYANNRQWLIALAVEQRLLPSSVVNETAQERAEQIADQQGYPPGRKQMKEIKERVTEELMPRAFTRKRTSFVWIDPTNGWFVVDAGSIAKAEEVIEHLRHCLDELPLKALHTQLSPQSAMADWLAGGDAPAGFTVDRDCELKSVAEEKAAVRYVRHPLGDEVGAEIKAHLAAGKLPTRLALTWDERISFVLTEKLEIKRLAFLDILKEEAEKSAERADEQFDADFALMTGELVRFLPQLVEALGGEQVEAETPAAAPVAAGTPPWEA</sequence>
<dbReference type="NCBIfam" id="NF001463">
    <property type="entry name" value="PRK00321.1-4"/>
    <property type="match status" value="1"/>
</dbReference>
<evidence type="ECO:0000256" key="3">
    <source>
        <dbReference type="ARBA" id="ARBA00022296"/>
    </source>
</evidence>
<keyword evidence="4 6" id="KW-0963">Cytoplasm</keyword>
<comment type="subcellular location">
    <subcellularLocation>
        <location evidence="1 6">Cytoplasm</location>
        <location evidence="1 6">Nucleoid</location>
    </subcellularLocation>
</comment>
<evidence type="ECO:0000313" key="7">
    <source>
        <dbReference type="EMBL" id="RKT63054.1"/>
    </source>
</evidence>
<dbReference type="GO" id="GO:0000018">
    <property type="term" value="P:regulation of DNA recombination"/>
    <property type="evidence" value="ECO:0007669"/>
    <property type="project" value="TreeGrafter"/>
</dbReference>
<comment type="similarity">
    <text evidence="2 6">Belongs to the RdgC family.</text>
</comment>
<dbReference type="GO" id="GO:0006310">
    <property type="term" value="P:DNA recombination"/>
    <property type="evidence" value="ECO:0007669"/>
    <property type="project" value="UniProtKB-UniRule"/>
</dbReference>
<evidence type="ECO:0000256" key="2">
    <source>
        <dbReference type="ARBA" id="ARBA00008657"/>
    </source>
</evidence>
<evidence type="ECO:0000256" key="5">
    <source>
        <dbReference type="ARBA" id="ARBA00023172"/>
    </source>
</evidence>
<dbReference type="GO" id="GO:0003690">
    <property type="term" value="F:double-stranded DNA binding"/>
    <property type="evidence" value="ECO:0007669"/>
    <property type="project" value="TreeGrafter"/>
</dbReference>
<dbReference type="Proteomes" id="UP000270626">
    <property type="component" value="Unassembled WGS sequence"/>
</dbReference>
<dbReference type="InterPro" id="IPR007476">
    <property type="entry name" value="RdgC"/>
</dbReference>
<keyword evidence="5 6" id="KW-0233">DNA recombination</keyword>
<dbReference type="GO" id="GO:0043590">
    <property type="term" value="C:bacterial nucleoid"/>
    <property type="evidence" value="ECO:0007669"/>
    <property type="project" value="TreeGrafter"/>
</dbReference>
<protein>
    <recommendedName>
        <fullName evidence="3 6">Recombination-associated protein RdgC</fullName>
    </recommendedName>
</protein>
<dbReference type="HAMAP" id="MF_00194">
    <property type="entry name" value="RdgC"/>
    <property type="match status" value="1"/>
</dbReference>
<dbReference type="GO" id="GO:0005737">
    <property type="term" value="C:cytoplasm"/>
    <property type="evidence" value="ECO:0007669"/>
    <property type="project" value="UniProtKB-UniRule"/>
</dbReference>
<organism evidence="7 8">
    <name type="scientific">Azonexus fungiphilus</name>
    <dbReference type="NCBI Taxonomy" id="146940"/>
    <lineage>
        <taxon>Bacteria</taxon>
        <taxon>Pseudomonadati</taxon>
        <taxon>Pseudomonadota</taxon>
        <taxon>Betaproteobacteria</taxon>
        <taxon>Rhodocyclales</taxon>
        <taxon>Azonexaceae</taxon>
        <taxon>Azonexus</taxon>
    </lineage>
</organism>
<name>A0A495WPT8_9RHOO</name>
<evidence type="ECO:0000313" key="8">
    <source>
        <dbReference type="Proteomes" id="UP000270626"/>
    </source>
</evidence>
<evidence type="ECO:0000256" key="6">
    <source>
        <dbReference type="HAMAP-Rule" id="MF_00194"/>
    </source>
</evidence>